<dbReference type="AlphaFoldDB" id="A0A9N8VPJ5"/>
<proteinExistence type="predicted"/>
<dbReference type="Proteomes" id="UP000789570">
    <property type="component" value="Unassembled WGS sequence"/>
</dbReference>
<dbReference type="Pfam" id="PF13349">
    <property type="entry name" value="DUF4097"/>
    <property type="match status" value="2"/>
</dbReference>
<feature type="compositionally biased region" description="Polar residues" evidence="1">
    <location>
        <begin position="1"/>
        <end position="29"/>
    </location>
</feature>
<protein>
    <submittedName>
        <fullName evidence="3">1377_t:CDS:1</fullName>
    </submittedName>
</protein>
<evidence type="ECO:0000256" key="1">
    <source>
        <dbReference type="SAM" id="MobiDB-lite"/>
    </source>
</evidence>
<organism evidence="3 4">
    <name type="scientific">Funneliformis caledonium</name>
    <dbReference type="NCBI Taxonomy" id="1117310"/>
    <lineage>
        <taxon>Eukaryota</taxon>
        <taxon>Fungi</taxon>
        <taxon>Fungi incertae sedis</taxon>
        <taxon>Mucoromycota</taxon>
        <taxon>Glomeromycotina</taxon>
        <taxon>Glomeromycetes</taxon>
        <taxon>Glomerales</taxon>
        <taxon>Glomeraceae</taxon>
        <taxon>Funneliformis</taxon>
    </lineage>
</organism>
<dbReference type="EMBL" id="CAJVPQ010000200">
    <property type="protein sequence ID" value="CAG8456488.1"/>
    <property type="molecule type" value="Genomic_DNA"/>
</dbReference>
<keyword evidence="4" id="KW-1185">Reference proteome</keyword>
<reference evidence="3" key="1">
    <citation type="submission" date="2021-06" db="EMBL/GenBank/DDBJ databases">
        <authorList>
            <person name="Kallberg Y."/>
            <person name="Tangrot J."/>
            <person name="Rosling A."/>
        </authorList>
    </citation>
    <scope>NUCLEOTIDE SEQUENCE</scope>
    <source>
        <strain evidence="3">UK204</strain>
    </source>
</reference>
<feature type="domain" description="DUF4097" evidence="2">
    <location>
        <begin position="198"/>
        <end position="281"/>
    </location>
</feature>
<sequence length="409" mass="44649">MNPTNLKDSAKQSTTINTNGKFPSQQQHNNESRYECNQRELQNNQVISNNGLDKKSVPAAINNKGFIHMFVRLANYKLCRDYHAKLDATTPTTISYDPSTISTLNVEGIGYFYDYSKDHELLITQANDALATNTTIQIHVISTQSSDVQFETSITPTAYNINFKKDRSWIPGLSIPPRCVVIRVEVILPQKLTNLSPINVNSNIFNVKFLQNTINSIPYPYPINFKTTNGDVDIENLLITSASIQTSSGDIKGSITSVRNEVHIESTSGDIDVSVYANTNVIANMVGGTSPRIGLKSTNGDIDLQLNVSNGIVKPVIDVTATSGDIDANILLASGITDSQITINSTSGDVELNLQHSFEGQYEIKTTSGNIDLNVGNDKDHNGLGRIGSLDSQGFLIVQSTSGDVEVRF</sequence>
<dbReference type="OrthoDB" id="2404401at2759"/>
<evidence type="ECO:0000313" key="3">
    <source>
        <dbReference type="EMBL" id="CAG8456488.1"/>
    </source>
</evidence>
<feature type="region of interest" description="Disordered" evidence="1">
    <location>
        <begin position="1"/>
        <end position="31"/>
    </location>
</feature>
<name>A0A9N8VPJ5_9GLOM</name>
<evidence type="ECO:0000313" key="4">
    <source>
        <dbReference type="Proteomes" id="UP000789570"/>
    </source>
</evidence>
<dbReference type="InterPro" id="IPR025164">
    <property type="entry name" value="Toastrack_DUF4097"/>
</dbReference>
<accession>A0A9N8VPJ5</accession>
<gene>
    <name evidence="3" type="ORF">FCALED_LOCUS1525</name>
</gene>
<comment type="caution">
    <text evidence="3">The sequence shown here is derived from an EMBL/GenBank/DDBJ whole genome shotgun (WGS) entry which is preliminary data.</text>
</comment>
<feature type="domain" description="DUF4097" evidence="2">
    <location>
        <begin position="293"/>
        <end position="407"/>
    </location>
</feature>
<evidence type="ECO:0000259" key="2">
    <source>
        <dbReference type="Pfam" id="PF13349"/>
    </source>
</evidence>